<dbReference type="GO" id="GO:0004521">
    <property type="term" value="F:RNA endonuclease activity"/>
    <property type="evidence" value="ECO:0007669"/>
    <property type="project" value="InterPro"/>
</dbReference>
<accession>A0A4P6HIS1</accession>
<dbReference type="Proteomes" id="UP000293296">
    <property type="component" value="Chromosome"/>
</dbReference>
<evidence type="ECO:0000256" key="2">
    <source>
        <dbReference type="ARBA" id="ARBA00022722"/>
    </source>
</evidence>
<protein>
    <submittedName>
        <fullName evidence="8">YicC family protein</fullName>
    </submittedName>
</protein>
<dbReference type="InterPro" id="IPR013551">
    <property type="entry name" value="YicC-like_C"/>
</dbReference>
<name>A0A4P6HIS1_9BACT</name>
<proteinExistence type="inferred from homology"/>
<keyword evidence="2" id="KW-0540">Nuclease</keyword>
<dbReference type="GO" id="GO:0016787">
    <property type="term" value="F:hydrolase activity"/>
    <property type="evidence" value="ECO:0007669"/>
    <property type="project" value="UniProtKB-KW"/>
</dbReference>
<evidence type="ECO:0000313" key="9">
    <source>
        <dbReference type="Proteomes" id="UP000293296"/>
    </source>
</evidence>
<dbReference type="InterPro" id="IPR013527">
    <property type="entry name" value="YicC-like_N"/>
</dbReference>
<keyword evidence="9" id="KW-1185">Reference proteome</keyword>
<organism evidence="8 9">
    <name type="scientific">Solidesulfovibrio carbinolicus</name>
    <dbReference type="NCBI Taxonomy" id="296842"/>
    <lineage>
        <taxon>Bacteria</taxon>
        <taxon>Pseudomonadati</taxon>
        <taxon>Thermodesulfobacteriota</taxon>
        <taxon>Desulfovibrionia</taxon>
        <taxon>Desulfovibrionales</taxon>
        <taxon>Desulfovibrionaceae</taxon>
        <taxon>Solidesulfovibrio</taxon>
    </lineage>
</organism>
<evidence type="ECO:0000256" key="4">
    <source>
        <dbReference type="ARBA" id="ARBA00022801"/>
    </source>
</evidence>
<dbReference type="EMBL" id="CP026538">
    <property type="protein sequence ID" value="QAZ66725.1"/>
    <property type="molecule type" value="Genomic_DNA"/>
</dbReference>
<comment type="cofactor">
    <cofactor evidence="1">
        <name>a divalent metal cation</name>
        <dbReference type="ChEBI" id="CHEBI:60240"/>
    </cofactor>
</comment>
<dbReference type="InterPro" id="IPR005229">
    <property type="entry name" value="YicC/YloC-like"/>
</dbReference>
<gene>
    <name evidence="8" type="ORF">C3Y92_05495</name>
</gene>
<keyword evidence="3" id="KW-0255">Endonuclease</keyword>
<dbReference type="PANTHER" id="PTHR30636">
    <property type="entry name" value="UPF0701 PROTEIN YICC"/>
    <property type="match status" value="1"/>
</dbReference>
<evidence type="ECO:0000256" key="1">
    <source>
        <dbReference type="ARBA" id="ARBA00001968"/>
    </source>
</evidence>
<dbReference type="KEGG" id="dcb:C3Y92_05495"/>
<dbReference type="RefSeq" id="WP_129350366.1">
    <property type="nucleotide sequence ID" value="NZ_CP026538.1"/>
</dbReference>
<evidence type="ECO:0000256" key="5">
    <source>
        <dbReference type="ARBA" id="ARBA00035648"/>
    </source>
</evidence>
<dbReference type="AlphaFoldDB" id="A0A4P6HIS1"/>
<evidence type="ECO:0000313" key="8">
    <source>
        <dbReference type="EMBL" id="QAZ66725.1"/>
    </source>
</evidence>
<feature type="domain" description="Endoribonuclease YicC-like N-terminal" evidence="6">
    <location>
        <begin position="3"/>
        <end position="155"/>
    </location>
</feature>
<dbReference type="Pfam" id="PF03755">
    <property type="entry name" value="YicC-like_N"/>
    <property type="match status" value="1"/>
</dbReference>
<dbReference type="NCBIfam" id="TIGR00255">
    <property type="entry name" value="YicC/YloC family endoribonuclease"/>
    <property type="match status" value="1"/>
</dbReference>
<dbReference type="PANTHER" id="PTHR30636:SF3">
    <property type="entry name" value="UPF0701 PROTEIN YICC"/>
    <property type="match status" value="1"/>
</dbReference>
<evidence type="ECO:0000259" key="6">
    <source>
        <dbReference type="Pfam" id="PF03755"/>
    </source>
</evidence>
<comment type="similarity">
    <text evidence="5">Belongs to the YicC/YloC family.</text>
</comment>
<keyword evidence="4" id="KW-0378">Hydrolase</keyword>
<sequence>MPKSMTGYGKSRIESDTFTQVWEVRAVNSRFLDLKWRLPLFLRPSEAALERVVREAVARGRVEIHLEFTPTRVDMWKASFNTGLAGAMLDELAAFAAQKGVPFTPDVSRMIGISHLWQEEAVDPDPELFAKLAAGLRQALVDFNDARAREGRNLADDLLTRLGRLKDWQAAIEAGAPAVVAERTEQVVARITALLEKVGVEPTQDRLLQETAILADKLDVSEEMTRLSGHLARLEGLLRQGGEIGKKLDFLIQEAFREINTCGNKAQNLDISRLVVDFKAELEKCREQVQNIE</sequence>
<dbReference type="Pfam" id="PF08340">
    <property type="entry name" value="YicC-like_C"/>
    <property type="match status" value="1"/>
</dbReference>
<dbReference type="OrthoDB" id="9771229at2"/>
<evidence type="ECO:0000259" key="7">
    <source>
        <dbReference type="Pfam" id="PF08340"/>
    </source>
</evidence>
<evidence type="ECO:0000256" key="3">
    <source>
        <dbReference type="ARBA" id="ARBA00022759"/>
    </source>
</evidence>
<feature type="domain" description="Endoribonuclease YicC-like C-terminal" evidence="7">
    <location>
        <begin position="172"/>
        <end position="293"/>
    </location>
</feature>
<reference evidence="8 9" key="1">
    <citation type="submission" date="2018-02" db="EMBL/GenBank/DDBJ databases">
        <title>Genome sequence of Desulfovibrio carbinolicus DSM 3852.</title>
        <authorList>
            <person name="Wilbanks E."/>
            <person name="Skennerton C.T."/>
            <person name="Orphan V.J."/>
        </authorList>
    </citation>
    <scope>NUCLEOTIDE SEQUENCE [LARGE SCALE GENOMIC DNA]</scope>
    <source>
        <strain evidence="8 9">DSM 3852</strain>
    </source>
</reference>